<dbReference type="RefSeq" id="WP_345885069.1">
    <property type="nucleotide sequence ID" value="NZ_JBDFRB010000007.1"/>
</dbReference>
<comment type="function">
    <text evidence="5">Catalyzes the synthesis of gamma-glutamylcysteine (gamma-GC). This compound is used as substrate for the biosynthesis of the low-molecular thiol compound ergothioneine.</text>
</comment>
<keyword evidence="1 5" id="KW-0436">Ligase</keyword>
<dbReference type="Gene3D" id="3.30.590.20">
    <property type="match status" value="1"/>
</dbReference>
<evidence type="ECO:0000256" key="2">
    <source>
        <dbReference type="ARBA" id="ARBA00022741"/>
    </source>
</evidence>
<comment type="caution">
    <text evidence="7">The sequence shown here is derived from an EMBL/GenBank/DDBJ whole genome shotgun (WGS) entry which is preliminary data.</text>
</comment>
<evidence type="ECO:0000256" key="1">
    <source>
        <dbReference type="ARBA" id="ARBA00022598"/>
    </source>
</evidence>
<feature type="compositionally biased region" description="Acidic residues" evidence="6">
    <location>
        <begin position="440"/>
        <end position="449"/>
    </location>
</feature>
<evidence type="ECO:0000256" key="4">
    <source>
        <dbReference type="ARBA" id="ARBA00048819"/>
    </source>
</evidence>
<evidence type="ECO:0000313" key="7">
    <source>
        <dbReference type="EMBL" id="MEN2744791.1"/>
    </source>
</evidence>
<dbReference type="InterPro" id="IPR006336">
    <property type="entry name" value="GCS2"/>
</dbReference>
<reference evidence="7 8" key="1">
    <citation type="submission" date="2024-05" db="EMBL/GenBank/DDBJ databases">
        <title>Sinomonas sp. nov., isolated from a waste landfill.</title>
        <authorList>
            <person name="Zhao Y."/>
        </authorList>
    </citation>
    <scope>NUCLEOTIDE SEQUENCE [LARGE SCALE GENOMIC DNA]</scope>
    <source>
        <strain evidence="7 8">CCTCC AB2014300</strain>
    </source>
</reference>
<evidence type="ECO:0000256" key="6">
    <source>
        <dbReference type="SAM" id="MobiDB-lite"/>
    </source>
</evidence>
<sequence length="449" mass="47329">MTQPLPSPSPAQTSHGDDRGAGRRPVTVAEAEERITSACFAPRAPGPVGVEVERTVHWAADPARAVTVAEVEAALAPLWDAVPGGAVLSVEPGAQIELSSACAPSPAALVGAVREALDAVDRHLARAGLACGPLALDAHRPPRRSLHAPRYAAMQRYFDAAGPAGRTMMCSTASLQVCLEAGTEAEGRAGARERWRRLHSLLPVLVAMSANSPFQNGAPTGWKSARQRAWGRIDPARTEAVPARFPGLEPEEAWAQYALEAPLLCLPREGTDWSAPAGLTLRGWLEGHGPWPATLADVDYHLTTLFPPVRPRGFLELRALDAQAGGDWEALVSLTAALADDAEASDAAAAACEPLAALPAAMGTAARHGLDHPLLARAAAACAEAALGALPRLGLDPRTRARASAFAESYPLVGRCPADARLEQWRRSGRLWHGPRVDEDGSEEREEAS</sequence>
<feature type="region of interest" description="Disordered" evidence="6">
    <location>
        <begin position="427"/>
        <end position="449"/>
    </location>
</feature>
<evidence type="ECO:0000313" key="8">
    <source>
        <dbReference type="Proteomes" id="UP001422074"/>
    </source>
</evidence>
<dbReference type="EMBL" id="JBDFRB010000007">
    <property type="protein sequence ID" value="MEN2744791.1"/>
    <property type="molecule type" value="Genomic_DNA"/>
</dbReference>
<keyword evidence="2 5" id="KW-0547">Nucleotide-binding</keyword>
<keyword evidence="3 5" id="KW-0067">ATP-binding</keyword>
<dbReference type="InterPro" id="IPR017809">
    <property type="entry name" value="EgtA_Actinobacteria"/>
</dbReference>
<dbReference type="HAMAP" id="MF_02034">
    <property type="entry name" value="EgtA"/>
    <property type="match status" value="1"/>
</dbReference>
<proteinExistence type="inferred from homology"/>
<keyword evidence="8" id="KW-1185">Reference proteome</keyword>
<dbReference type="GO" id="GO:0016874">
    <property type="term" value="F:ligase activity"/>
    <property type="evidence" value="ECO:0007669"/>
    <property type="project" value="UniProtKB-KW"/>
</dbReference>
<comment type="similarity">
    <text evidence="5">Belongs to the glutamate--cysteine ligase type 2 family. EgtA subfamily.</text>
</comment>
<dbReference type="PANTHER" id="PTHR34378">
    <property type="entry name" value="GLUTAMATE--CYSTEINE LIGASE, CHLOROPLASTIC"/>
    <property type="match status" value="1"/>
</dbReference>
<name>A0ABU9X0I8_9MICC</name>
<organism evidence="7 8">
    <name type="scientific">Sinomonas halotolerans</name>
    <dbReference type="NCBI Taxonomy" id="1644133"/>
    <lineage>
        <taxon>Bacteria</taxon>
        <taxon>Bacillati</taxon>
        <taxon>Actinomycetota</taxon>
        <taxon>Actinomycetes</taxon>
        <taxon>Micrococcales</taxon>
        <taxon>Micrococcaceae</taxon>
        <taxon>Sinomonas</taxon>
    </lineage>
</organism>
<dbReference type="InterPro" id="IPR014746">
    <property type="entry name" value="Gln_synth/guanido_kin_cat_dom"/>
</dbReference>
<evidence type="ECO:0000256" key="5">
    <source>
        <dbReference type="HAMAP-Rule" id="MF_02034"/>
    </source>
</evidence>
<comment type="catalytic activity">
    <reaction evidence="4 5">
        <text>L-cysteine + L-glutamate + ATP = gamma-L-glutamyl-L-cysteine + ADP + phosphate + H(+)</text>
        <dbReference type="Rhea" id="RHEA:13285"/>
        <dbReference type="ChEBI" id="CHEBI:15378"/>
        <dbReference type="ChEBI" id="CHEBI:29985"/>
        <dbReference type="ChEBI" id="CHEBI:30616"/>
        <dbReference type="ChEBI" id="CHEBI:35235"/>
        <dbReference type="ChEBI" id="CHEBI:43474"/>
        <dbReference type="ChEBI" id="CHEBI:58173"/>
        <dbReference type="ChEBI" id="CHEBI:456216"/>
        <dbReference type="EC" id="6.3.2.2"/>
    </reaction>
</comment>
<protein>
    <recommendedName>
        <fullName evidence="5">Glutamate--cysteine ligase EgtA</fullName>
        <ecNumber evidence="5">6.3.2.2</ecNumber>
    </recommendedName>
    <alternativeName>
        <fullName evidence="5">Gamma-glutamylcysteine synthase</fullName>
        <shortName evidence="5">GCS</shortName>
        <shortName evidence="5">Gamma-ECS</shortName>
    </alternativeName>
</protein>
<accession>A0ABU9X0I8</accession>
<gene>
    <name evidence="5" type="primary">egtA</name>
    <name evidence="7" type="ORF">ABCQ75_09595</name>
</gene>
<dbReference type="PANTHER" id="PTHR34378:SF1">
    <property type="entry name" value="GLUTAMATE--CYSTEINE LIGASE, CHLOROPLASTIC"/>
    <property type="match status" value="1"/>
</dbReference>
<dbReference type="EC" id="6.3.2.2" evidence="5"/>
<dbReference type="SUPFAM" id="SSF55931">
    <property type="entry name" value="Glutamine synthetase/guanido kinase"/>
    <property type="match status" value="1"/>
</dbReference>
<dbReference type="Pfam" id="PF04107">
    <property type="entry name" value="GCS2"/>
    <property type="match status" value="1"/>
</dbReference>
<dbReference type="Proteomes" id="UP001422074">
    <property type="component" value="Unassembled WGS sequence"/>
</dbReference>
<feature type="region of interest" description="Disordered" evidence="6">
    <location>
        <begin position="1"/>
        <end position="27"/>
    </location>
</feature>
<evidence type="ECO:0000256" key="3">
    <source>
        <dbReference type="ARBA" id="ARBA00022840"/>
    </source>
</evidence>
<dbReference type="InterPro" id="IPR035434">
    <property type="entry name" value="GCL_bact_plant"/>
</dbReference>
<comment type="pathway">
    <text evidence="5">Amino-acid biosynthesis; ergothioneine biosynthesis.</text>
</comment>